<sequence>MFPHTIAAALVSFAGIQISLAQTTLNTLSRDVERVESVREVKDVQKSFAQLAQFGRWSDIAVLFSDNGTLQWGNAIANGPAAIKTWLQTDAGHMDGIRPGSLNTVVTECPLVTLSVDGLTAKGRWNGLRFQGDGQGGTWIQGGIYENEFVSTGDGWKISLLHYYPLYAGPYIGGWRNVGGNLSIVPYHFTPDSAGIPIPPPTGEILNNTATIDQLGHRITKLNDEDAVRNLQDAYGYYVDRRMWPDVVDLFIANSSVTISGVDSFNGATGVLSAMQQMGPENLTQGILNEHIVVDTIVSVDSSGIKAISRGIEIGMIGDANTRTASWEFNVFRNEFIKDIDGIWKFKALHITPLITANYSTGWGNGSLSPLPASIPDFISTSRTRSPIFSSNGTTTNTNTNITDLQRQLNRSAAYDGAENIASAYGYYADDLQSDQLGAIHAANGHKEVPFTGFYHSSTRIALACHTEYGYPNLTALRSGISFHWLMQPVILVSDDGRSANLRARLLQPSTYQEKAGTFEGGMYANQLVLENGVWKLWSTGIDEFYWESKDWASGWSGMDPRNESEVIAPSELSTKYPPDLSVKDLGSPREDGFMGGSGRYVQWPEIQRMWWPYRNLVSGRTPEWFWPGCVPCQMKMEWNLTSNGYLEPPNGPPLVGKGWSSVRCEGE</sequence>
<dbReference type="InterPro" id="IPR037401">
    <property type="entry name" value="SnoaL-like"/>
</dbReference>
<evidence type="ECO:0000313" key="4">
    <source>
        <dbReference type="Proteomes" id="UP000235786"/>
    </source>
</evidence>
<dbReference type="Gene3D" id="3.10.450.50">
    <property type="match status" value="3"/>
</dbReference>
<feature type="signal peptide" evidence="1">
    <location>
        <begin position="1"/>
        <end position="21"/>
    </location>
</feature>
<dbReference type="AlphaFoldDB" id="A0A2J6SA69"/>
<feature type="domain" description="SnoaL-like" evidence="2">
    <location>
        <begin position="221"/>
        <end position="349"/>
    </location>
</feature>
<dbReference type="Pfam" id="PF13577">
    <property type="entry name" value="SnoaL_4"/>
    <property type="match status" value="3"/>
</dbReference>
<keyword evidence="4" id="KW-1185">Reference proteome</keyword>
<gene>
    <name evidence="3" type="ORF">L207DRAFT_628271</name>
</gene>
<keyword evidence="1" id="KW-0732">Signal</keyword>
<evidence type="ECO:0000259" key="2">
    <source>
        <dbReference type="Pfam" id="PF13577"/>
    </source>
</evidence>
<name>A0A2J6SA69_HYAVF</name>
<dbReference type="OrthoDB" id="5175824at2759"/>
<evidence type="ECO:0000313" key="3">
    <source>
        <dbReference type="EMBL" id="PMD47661.1"/>
    </source>
</evidence>
<proteinExistence type="predicted"/>
<dbReference type="Proteomes" id="UP000235786">
    <property type="component" value="Unassembled WGS sequence"/>
</dbReference>
<evidence type="ECO:0000256" key="1">
    <source>
        <dbReference type="SAM" id="SignalP"/>
    </source>
</evidence>
<dbReference type="EMBL" id="KZ613938">
    <property type="protein sequence ID" value="PMD47661.1"/>
    <property type="molecule type" value="Genomic_DNA"/>
</dbReference>
<organism evidence="3 4">
    <name type="scientific">Hyaloscypha variabilis (strain UAMH 11265 / GT02V1 / F)</name>
    <name type="common">Meliniomyces variabilis</name>
    <dbReference type="NCBI Taxonomy" id="1149755"/>
    <lineage>
        <taxon>Eukaryota</taxon>
        <taxon>Fungi</taxon>
        <taxon>Dikarya</taxon>
        <taxon>Ascomycota</taxon>
        <taxon>Pezizomycotina</taxon>
        <taxon>Leotiomycetes</taxon>
        <taxon>Helotiales</taxon>
        <taxon>Hyaloscyphaceae</taxon>
        <taxon>Hyaloscypha</taxon>
        <taxon>Hyaloscypha variabilis</taxon>
    </lineage>
</organism>
<feature type="domain" description="SnoaL-like" evidence="2">
    <location>
        <begin position="33"/>
        <end position="160"/>
    </location>
</feature>
<feature type="chain" id="PRO_5014385288" description="SnoaL-like domain-containing protein" evidence="1">
    <location>
        <begin position="22"/>
        <end position="668"/>
    </location>
</feature>
<reference evidence="3 4" key="1">
    <citation type="submission" date="2016-04" db="EMBL/GenBank/DDBJ databases">
        <title>A degradative enzymes factory behind the ericoid mycorrhizal symbiosis.</title>
        <authorList>
            <consortium name="DOE Joint Genome Institute"/>
            <person name="Martino E."/>
            <person name="Morin E."/>
            <person name="Grelet G."/>
            <person name="Kuo A."/>
            <person name="Kohler A."/>
            <person name="Daghino S."/>
            <person name="Barry K."/>
            <person name="Choi C."/>
            <person name="Cichocki N."/>
            <person name="Clum A."/>
            <person name="Copeland A."/>
            <person name="Hainaut M."/>
            <person name="Haridas S."/>
            <person name="Labutti K."/>
            <person name="Lindquist E."/>
            <person name="Lipzen A."/>
            <person name="Khouja H.-R."/>
            <person name="Murat C."/>
            <person name="Ohm R."/>
            <person name="Olson A."/>
            <person name="Spatafora J."/>
            <person name="Veneault-Fourrey C."/>
            <person name="Henrissat B."/>
            <person name="Grigoriev I."/>
            <person name="Martin F."/>
            <person name="Perotto S."/>
        </authorList>
    </citation>
    <scope>NUCLEOTIDE SEQUENCE [LARGE SCALE GENOMIC DNA]</scope>
    <source>
        <strain evidence="3 4">F</strain>
    </source>
</reference>
<dbReference type="InterPro" id="IPR032710">
    <property type="entry name" value="NTF2-like_dom_sf"/>
</dbReference>
<protein>
    <recommendedName>
        <fullName evidence="2">SnoaL-like domain-containing protein</fullName>
    </recommendedName>
</protein>
<feature type="domain" description="SnoaL-like" evidence="2">
    <location>
        <begin position="414"/>
        <end position="539"/>
    </location>
</feature>
<dbReference type="SUPFAM" id="SSF54427">
    <property type="entry name" value="NTF2-like"/>
    <property type="match status" value="3"/>
</dbReference>
<accession>A0A2J6SA69</accession>